<evidence type="ECO:0000313" key="2">
    <source>
        <dbReference type="Proteomes" id="UP000828390"/>
    </source>
</evidence>
<organism evidence="1 2">
    <name type="scientific">Dreissena polymorpha</name>
    <name type="common">Zebra mussel</name>
    <name type="synonym">Mytilus polymorpha</name>
    <dbReference type="NCBI Taxonomy" id="45954"/>
    <lineage>
        <taxon>Eukaryota</taxon>
        <taxon>Metazoa</taxon>
        <taxon>Spiralia</taxon>
        <taxon>Lophotrochozoa</taxon>
        <taxon>Mollusca</taxon>
        <taxon>Bivalvia</taxon>
        <taxon>Autobranchia</taxon>
        <taxon>Heteroconchia</taxon>
        <taxon>Euheterodonta</taxon>
        <taxon>Imparidentia</taxon>
        <taxon>Neoheterodontei</taxon>
        <taxon>Myida</taxon>
        <taxon>Dreissenoidea</taxon>
        <taxon>Dreissenidae</taxon>
        <taxon>Dreissena</taxon>
    </lineage>
</organism>
<comment type="caution">
    <text evidence="1">The sequence shown here is derived from an EMBL/GenBank/DDBJ whole genome shotgun (WGS) entry which is preliminary data.</text>
</comment>
<reference evidence="1" key="2">
    <citation type="submission" date="2020-11" db="EMBL/GenBank/DDBJ databases">
        <authorList>
            <person name="McCartney M.A."/>
            <person name="Auch B."/>
            <person name="Kono T."/>
            <person name="Mallez S."/>
            <person name="Becker A."/>
            <person name="Gohl D.M."/>
            <person name="Silverstein K.A.T."/>
            <person name="Koren S."/>
            <person name="Bechman K.B."/>
            <person name="Herman A."/>
            <person name="Abrahante J.E."/>
            <person name="Garbe J."/>
        </authorList>
    </citation>
    <scope>NUCLEOTIDE SEQUENCE</scope>
    <source>
        <strain evidence="1">Duluth1</strain>
        <tissue evidence="1">Whole animal</tissue>
    </source>
</reference>
<protein>
    <submittedName>
        <fullName evidence="1">Uncharacterized protein</fullName>
    </submittedName>
</protein>
<dbReference type="AlphaFoldDB" id="A0A9D4LI65"/>
<name>A0A9D4LI65_DREPO</name>
<evidence type="ECO:0000313" key="1">
    <source>
        <dbReference type="EMBL" id="KAH3858304.1"/>
    </source>
</evidence>
<dbReference type="EMBL" id="JAIWYP010000003">
    <property type="protein sequence ID" value="KAH3858304.1"/>
    <property type="molecule type" value="Genomic_DNA"/>
</dbReference>
<accession>A0A9D4LI65</accession>
<dbReference type="Proteomes" id="UP000828390">
    <property type="component" value="Unassembled WGS sequence"/>
</dbReference>
<proteinExistence type="predicted"/>
<keyword evidence="2" id="KW-1185">Reference proteome</keyword>
<sequence>MALETDFAELEVRLSPMTGSTPWVTSYPLRSVGIVPLLLPSLTPFLMVNQLGMDVVHFRRISCLTTTHCLLNFCLKYGRTFVVRFWSGIVLKETGVRFEATSCRR</sequence>
<reference evidence="1" key="1">
    <citation type="journal article" date="2019" name="bioRxiv">
        <title>The Genome of the Zebra Mussel, Dreissena polymorpha: A Resource for Invasive Species Research.</title>
        <authorList>
            <person name="McCartney M.A."/>
            <person name="Auch B."/>
            <person name="Kono T."/>
            <person name="Mallez S."/>
            <person name="Zhang Y."/>
            <person name="Obille A."/>
            <person name="Becker A."/>
            <person name="Abrahante J.E."/>
            <person name="Garbe J."/>
            <person name="Badalamenti J.P."/>
            <person name="Herman A."/>
            <person name="Mangelson H."/>
            <person name="Liachko I."/>
            <person name="Sullivan S."/>
            <person name="Sone E.D."/>
            <person name="Koren S."/>
            <person name="Silverstein K.A.T."/>
            <person name="Beckman K.B."/>
            <person name="Gohl D.M."/>
        </authorList>
    </citation>
    <scope>NUCLEOTIDE SEQUENCE</scope>
    <source>
        <strain evidence="1">Duluth1</strain>
        <tissue evidence="1">Whole animal</tissue>
    </source>
</reference>
<gene>
    <name evidence="1" type="ORF">DPMN_100926</name>
</gene>